<dbReference type="SUPFAM" id="SSF143875">
    <property type="entry name" value="ERH-like"/>
    <property type="match status" value="1"/>
</dbReference>
<dbReference type="PANTHER" id="PTHR12373">
    <property type="entry name" value="ENHANCER OF RUDIMENTARY ERH"/>
    <property type="match status" value="1"/>
</dbReference>
<dbReference type="AlphaFoldDB" id="A0AAV9J0A5"/>
<dbReference type="InterPro" id="IPR035912">
    <property type="entry name" value="EHR_sf"/>
</dbReference>
<comment type="caution">
    <text evidence="3">The sequence shown here is derived from an EMBL/GenBank/DDBJ whole genome shotgun (WGS) entry which is preliminary data.</text>
</comment>
<name>A0AAV9J0A5_CYACA</name>
<dbReference type="Gene3D" id="3.30.2260.10">
    <property type="entry name" value="Enhancer of rudimentary"/>
    <property type="match status" value="1"/>
</dbReference>
<evidence type="ECO:0000313" key="3">
    <source>
        <dbReference type="EMBL" id="KAK4537826.1"/>
    </source>
</evidence>
<dbReference type="Pfam" id="PF01133">
    <property type="entry name" value="ER"/>
    <property type="match status" value="1"/>
</dbReference>
<dbReference type="EMBL" id="JANCYW010000014">
    <property type="protein sequence ID" value="KAK4537826.1"/>
    <property type="molecule type" value="Genomic_DNA"/>
</dbReference>
<organism evidence="3 4">
    <name type="scientific">Cyanidium caldarium</name>
    <name type="common">Red alga</name>
    <dbReference type="NCBI Taxonomy" id="2771"/>
    <lineage>
        <taxon>Eukaryota</taxon>
        <taxon>Rhodophyta</taxon>
        <taxon>Bangiophyceae</taxon>
        <taxon>Cyanidiales</taxon>
        <taxon>Cyanidiaceae</taxon>
        <taxon>Cyanidium</taxon>
    </lineage>
</organism>
<evidence type="ECO:0000313" key="4">
    <source>
        <dbReference type="Proteomes" id="UP001301350"/>
    </source>
</evidence>
<sequence>MTHTVLLLQTGASKNTRTYFDYESTPEMVEGVCRLYEQGVRLAQPGQTHIEYDVADLYRFVDQLPDCGVLTYDTEARMYRPHNKQWLKEQCYRHLKAKAK</sequence>
<protein>
    <recommendedName>
        <fullName evidence="2">Enhancer of rudimentary homolog</fullName>
    </recommendedName>
</protein>
<evidence type="ECO:0000256" key="1">
    <source>
        <dbReference type="ARBA" id="ARBA00007491"/>
    </source>
</evidence>
<evidence type="ECO:0000256" key="2">
    <source>
        <dbReference type="PIRNR" id="PIRNR016393"/>
    </source>
</evidence>
<keyword evidence="2" id="KW-0131">Cell cycle</keyword>
<comment type="function">
    <text evidence="2">May have a role in the cell cycle.</text>
</comment>
<comment type="similarity">
    <text evidence="1 2">Belongs to the E(R) family.</text>
</comment>
<dbReference type="InterPro" id="IPR000781">
    <property type="entry name" value="ERH"/>
</dbReference>
<dbReference type="PANTHER" id="PTHR12373:SF0">
    <property type="entry name" value="ENHANCER OF RUDIMENTARY HOMOLOG"/>
    <property type="match status" value="1"/>
</dbReference>
<dbReference type="PIRSF" id="PIRSF016393">
    <property type="entry name" value="Enh_rudimentary"/>
    <property type="match status" value="1"/>
</dbReference>
<keyword evidence="4" id="KW-1185">Reference proteome</keyword>
<accession>A0AAV9J0A5</accession>
<reference evidence="3 4" key="1">
    <citation type="submission" date="2022-07" db="EMBL/GenBank/DDBJ databases">
        <title>Genome-wide signatures of adaptation to extreme environments.</title>
        <authorList>
            <person name="Cho C.H."/>
            <person name="Yoon H.S."/>
        </authorList>
    </citation>
    <scope>NUCLEOTIDE SEQUENCE [LARGE SCALE GENOMIC DNA]</scope>
    <source>
        <strain evidence="3 4">DBV 063 E5</strain>
    </source>
</reference>
<proteinExistence type="inferred from homology"/>
<dbReference type="Proteomes" id="UP001301350">
    <property type="component" value="Unassembled WGS sequence"/>
</dbReference>
<gene>
    <name evidence="3" type="ORF">CDCA_CDCA14G3851</name>
</gene>